<dbReference type="SMART" id="SM00066">
    <property type="entry name" value="GAL4"/>
    <property type="match status" value="1"/>
</dbReference>
<dbReference type="PROSITE" id="PS00463">
    <property type="entry name" value="ZN2_CY6_FUNGAL_1"/>
    <property type="match status" value="1"/>
</dbReference>
<dbReference type="CDD" id="cd00067">
    <property type="entry name" value="GAL4"/>
    <property type="match status" value="1"/>
</dbReference>
<dbReference type="Proteomes" id="UP000756132">
    <property type="component" value="Chromosome 11"/>
</dbReference>
<dbReference type="GO" id="GO:0000981">
    <property type="term" value="F:DNA-binding transcription factor activity, RNA polymerase II-specific"/>
    <property type="evidence" value="ECO:0007669"/>
    <property type="project" value="InterPro"/>
</dbReference>
<dbReference type="KEGG" id="ffu:CLAFUR5_13191"/>
<feature type="compositionally biased region" description="Polar residues" evidence="2">
    <location>
        <begin position="207"/>
        <end position="221"/>
    </location>
</feature>
<keyword evidence="5" id="KW-1185">Reference proteome</keyword>
<dbReference type="RefSeq" id="XP_047767863.1">
    <property type="nucleotide sequence ID" value="XM_047912339.1"/>
</dbReference>
<evidence type="ECO:0000313" key="5">
    <source>
        <dbReference type="Proteomes" id="UP000756132"/>
    </source>
</evidence>
<feature type="compositionally biased region" description="Pro residues" evidence="2">
    <location>
        <begin position="230"/>
        <end position="243"/>
    </location>
</feature>
<dbReference type="InterPro" id="IPR036864">
    <property type="entry name" value="Zn2-C6_fun-type_DNA-bd_sf"/>
</dbReference>
<dbReference type="InterPro" id="IPR052783">
    <property type="entry name" value="Metabolic/Drug-Res_Regulator"/>
</dbReference>
<dbReference type="Pfam" id="PF00172">
    <property type="entry name" value="Zn_clus"/>
    <property type="match status" value="1"/>
</dbReference>
<dbReference type="GeneID" id="71993069"/>
<organism evidence="4 5">
    <name type="scientific">Passalora fulva</name>
    <name type="common">Tomato leaf mold</name>
    <name type="synonym">Cladosporium fulvum</name>
    <dbReference type="NCBI Taxonomy" id="5499"/>
    <lineage>
        <taxon>Eukaryota</taxon>
        <taxon>Fungi</taxon>
        <taxon>Dikarya</taxon>
        <taxon>Ascomycota</taxon>
        <taxon>Pezizomycotina</taxon>
        <taxon>Dothideomycetes</taxon>
        <taxon>Dothideomycetidae</taxon>
        <taxon>Mycosphaerellales</taxon>
        <taxon>Mycosphaerellaceae</taxon>
        <taxon>Fulvia</taxon>
    </lineage>
</organism>
<sequence length="368" mass="40813">MSHHRGQLHCLNNAAGSYHSHTMTPHSSHSPVNKMAQPQRTSSQDSTSDGIRKRVCKACDRCRLKKSKCDGSNPCSRCKADNAICVFGERKKSHDKIYPKGYVEMLEQQQAQLVTGLQEMYKRLRTTEVWEGEALSETNGAPLTHDILAALGLLEQKHDGSGELETFEDDCESLQSRLIAQGAGLTQRRGSFSSESEHSQHGHARSISRSTPSMSKPQTFKQEGLYHSAPPSPPQGSPAPIPAPRQQRQSFPAAQPSPLQQNSPLSNTPQFYQDDWYSATSRPELTMRCGYAMQTPELEHNFGHMQDMTGGFASWDTTPGQFDLNMAELSAPAYPHGLPNPWANVPKQYAMDIDPMDADFAQFIQVVT</sequence>
<dbReference type="PANTHER" id="PTHR47655">
    <property type="entry name" value="QUINIC ACID UTILIZATION ACTIVATOR"/>
    <property type="match status" value="1"/>
</dbReference>
<feature type="compositionally biased region" description="Polar residues" evidence="2">
    <location>
        <begin position="257"/>
        <end position="271"/>
    </location>
</feature>
<dbReference type="FunFam" id="4.10.240.10:FF:000013">
    <property type="entry name" value="C6 transcription factor, putative"/>
    <property type="match status" value="1"/>
</dbReference>
<dbReference type="GO" id="GO:0008270">
    <property type="term" value="F:zinc ion binding"/>
    <property type="evidence" value="ECO:0007669"/>
    <property type="project" value="InterPro"/>
</dbReference>
<evidence type="ECO:0000313" key="4">
    <source>
        <dbReference type="EMBL" id="UJO23497.1"/>
    </source>
</evidence>
<proteinExistence type="predicted"/>
<reference evidence="4" key="2">
    <citation type="journal article" date="2022" name="Microb. Genom.">
        <title>A chromosome-scale genome assembly of the tomato pathogen Cladosporium fulvum reveals a compartmentalized genome architecture and the presence of a dispensable chromosome.</title>
        <authorList>
            <person name="Zaccaron A.Z."/>
            <person name="Chen L.H."/>
            <person name="Samaras A."/>
            <person name="Stergiopoulos I."/>
        </authorList>
    </citation>
    <scope>NUCLEOTIDE SEQUENCE</scope>
    <source>
        <strain evidence="4">Race5_Kim</strain>
    </source>
</reference>
<evidence type="ECO:0000256" key="2">
    <source>
        <dbReference type="SAM" id="MobiDB-lite"/>
    </source>
</evidence>
<dbReference type="PANTHER" id="PTHR47655:SF3">
    <property type="entry name" value="ZN(II)2CYS6 TRANSCRIPTION FACTOR (EUROFUNG)"/>
    <property type="match status" value="1"/>
</dbReference>
<feature type="domain" description="Zn(2)-C6 fungal-type" evidence="3">
    <location>
        <begin position="58"/>
        <end position="87"/>
    </location>
</feature>
<protein>
    <submittedName>
        <fullName evidence="4">Fluconazole resistance protein 1</fullName>
    </submittedName>
</protein>
<name>A0A9Q8PJC4_PASFU</name>
<feature type="compositionally biased region" description="Low complexity" evidence="2">
    <location>
        <begin position="19"/>
        <end position="31"/>
    </location>
</feature>
<reference evidence="4" key="1">
    <citation type="submission" date="2021-12" db="EMBL/GenBank/DDBJ databases">
        <authorList>
            <person name="Zaccaron A."/>
            <person name="Stergiopoulos I."/>
        </authorList>
    </citation>
    <scope>NUCLEOTIDE SEQUENCE</scope>
    <source>
        <strain evidence="4">Race5_Kim</strain>
    </source>
</reference>
<dbReference type="PROSITE" id="PS50048">
    <property type="entry name" value="ZN2_CY6_FUNGAL_2"/>
    <property type="match status" value="1"/>
</dbReference>
<evidence type="ECO:0000256" key="1">
    <source>
        <dbReference type="ARBA" id="ARBA00023242"/>
    </source>
</evidence>
<dbReference type="AlphaFoldDB" id="A0A9Q8PJC4"/>
<dbReference type="InterPro" id="IPR001138">
    <property type="entry name" value="Zn2Cys6_DnaBD"/>
</dbReference>
<feature type="region of interest" description="Disordered" evidence="2">
    <location>
        <begin position="19"/>
        <end position="49"/>
    </location>
</feature>
<feature type="compositionally biased region" description="Polar residues" evidence="2">
    <location>
        <begin position="36"/>
        <end position="49"/>
    </location>
</feature>
<dbReference type="OrthoDB" id="4151048at2759"/>
<gene>
    <name evidence="4" type="ORF">CLAFUR5_13191</name>
</gene>
<dbReference type="Gene3D" id="4.10.240.10">
    <property type="entry name" value="Zn(2)-C6 fungal-type DNA-binding domain"/>
    <property type="match status" value="1"/>
</dbReference>
<keyword evidence="1" id="KW-0539">Nucleus</keyword>
<accession>A0A9Q8PJC4</accession>
<dbReference type="EMBL" id="CP090173">
    <property type="protein sequence ID" value="UJO23497.1"/>
    <property type="molecule type" value="Genomic_DNA"/>
</dbReference>
<evidence type="ECO:0000259" key="3">
    <source>
        <dbReference type="PROSITE" id="PS50048"/>
    </source>
</evidence>
<dbReference type="SUPFAM" id="SSF57701">
    <property type="entry name" value="Zn2/Cys6 DNA-binding domain"/>
    <property type="match status" value="1"/>
</dbReference>
<feature type="region of interest" description="Disordered" evidence="2">
    <location>
        <begin position="185"/>
        <end position="272"/>
    </location>
</feature>